<dbReference type="Proteomes" id="UP001190491">
    <property type="component" value="Unassembled WGS sequence"/>
</dbReference>
<evidence type="ECO:0000313" key="2">
    <source>
        <dbReference type="Proteomes" id="UP001190491"/>
    </source>
</evidence>
<dbReference type="Pfam" id="PF05354">
    <property type="entry name" value="Phage_attach"/>
    <property type="match status" value="1"/>
</dbReference>
<dbReference type="InterPro" id="IPR008018">
    <property type="entry name" value="Phage_tail_attach_FII"/>
</dbReference>
<sequence length="103" mass="11097">MTTFYRDADIPAMLADFGVPVEFDGVTDQKGIVDYVDSVTLKENGIGGVVNKAITVQLQTSAFPSLAASSAIQKTIVVDGIRYTVRDRLQQTDGAMTHLLCTN</sequence>
<dbReference type="AlphaFoldDB" id="A0AAD2BXG0"/>
<dbReference type="EMBL" id="CAUDKO010000003">
    <property type="protein sequence ID" value="CAJ0862112.1"/>
    <property type="molecule type" value="Genomic_DNA"/>
</dbReference>
<name>A0AAD2BXG0_9RALS</name>
<reference evidence="1" key="1">
    <citation type="submission" date="2023-07" db="EMBL/GenBank/DDBJ databases">
        <authorList>
            <person name="Peeters C."/>
        </authorList>
    </citation>
    <scope>NUCLEOTIDE SEQUENCE</scope>
    <source>
        <strain evidence="1">R-77567</strain>
    </source>
</reference>
<accession>A0AAD2BXG0</accession>
<dbReference type="RefSeq" id="WP_206275446.1">
    <property type="nucleotide sequence ID" value="NZ_CAUDKO010000003.1"/>
</dbReference>
<proteinExistence type="predicted"/>
<gene>
    <name evidence="1" type="ORF">R77567_01618</name>
</gene>
<comment type="caution">
    <text evidence="1">The sequence shown here is derived from an EMBL/GenBank/DDBJ whole genome shotgun (WGS) entry which is preliminary data.</text>
</comment>
<protein>
    <submittedName>
        <fullName evidence="1">Uncharacterized protein</fullName>
    </submittedName>
</protein>
<organism evidence="1 2">
    <name type="scientific">Ralstonia flatus</name>
    <dbReference type="NCBI Taxonomy" id="3058601"/>
    <lineage>
        <taxon>Bacteria</taxon>
        <taxon>Pseudomonadati</taxon>
        <taxon>Pseudomonadota</taxon>
        <taxon>Betaproteobacteria</taxon>
        <taxon>Burkholderiales</taxon>
        <taxon>Burkholderiaceae</taxon>
        <taxon>Ralstonia</taxon>
    </lineage>
</organism>
<evidence type="ECO:0000313" key="1">
    <source>
        <dbReference type="EMBL" id="CAJ0862112.1"/>
    </source>
</evidence>
<dbReference type="GO" id="GO:0019068">
    <property type="term" value="P:virion assembly"/>
    <property type="evidence" value="ECO:0007669"/>
    <property type="project" value="InterPro"/>
</dbReference>